<keyword evidence="3 7" id="KW-1133">Transmembrane helix</keyword>
<dbReference type="InterPro" id="IPR036734">
    <property type="entry name" value="Neur_chan_lig-bd_sf"/>
</dbReference>
<dbReference type="SUPFAM" id="SSF57424">
    <property type="entry name" value="LDL receptor-like module"/>
    <property type="match status" value="1"/>
</dbReference>
<dbReference type="SUPFAM" id="SSF90112">
    <property type="entry name" value="Neurotransmitter-gated ion-channel transmembrane pore"/>
    <property type="match status" value="1"/>
</dbReference>
<dbReference type="InterPro" id="IPR006201">
    <property type="entry name" value="Neur_channel"/>
</dbReference>
<dbReference type="GO" id="GO:0005230">
    <property type="term" value="F:extracellular ligand-gated monoatomic ion channel activity"/>
    <property type="evidence" value="ECO:0007669"/>
    <property type="project" value="InterPro"/>
</dbReference>
<feature type="transmembrane region" description="Helical" evidence="7">
    <location>
        <begin position="783"/>
        <end position="801"/>
    </location>
</feature>
<accession>A0A8J5NB39</accession>
<evidence type="ECO:0000313" key="10">
    <source>
        <dbReference type="Proteomes" id="UP000747542"/>
    </source>
</evidence>
<dbReference type="PROSITE" id="PS50068">
    <property type="entry name" value="LDLRA_2"/>
    <property type="match status" value="1"/>
</dbReference>
<dbReference type="InterPro" id="IPR023415">
    <property type="entry name" value="LDLR_class-A_CS"/>
</dbReference>
<dbReference type="InterPro" id="IPR038050">
    <property type="entry name" value="Neuro_actylchol_rec"/>
</dbReference>
<organism evidence="9 10">
    <name type="scientific">Homarus americanus</name>
    <name type="common">American lobster</name>
    <dbReference type="NCBI Taxonomy" id="6706"/>
    <lineage>
        <taxon>Eukaryota</taxon>
        <taxon>Metazoa</taxon>
        <taxon>Ecdysozoa</taxon>
        <taxon>Arthropoda</taxon>
        <taxon>Crustacea</taxon>
        <taxon>Multicrustacea</taxon>
        <taxon>Malacostraca</taxon>
        <taxon>Eumalacostraca</taxon>
        <taxon>Eucarida</taxon>
        <taxon>Decapoda</taxon>
        <taxon>Pleocyemata</taxon>
        <taxon>Astacidea</taxon>
        <taxon>Nephropoidea</taxon>
        <taxon>Nephropidae</taxon>
        <taxon>Homarus</taxon>
    </lineage>
</organism>
<dbReference type="InterPro" id="IPR006202">
    <property type="entry name" value="Neur_chan_lig-bd"/>
</dbReference>
<evidence type="ECO:0000256" key="5">
    <source>
        <dbReference type="ARBA" id="ARBA00023157"/>
    </source>
</evidence>
<dbReference type="InterPro" id="IPR016186">
    <property type="entry name" value="C-type_lectin-like/link_sf"/>
</dbReference>
<dbReference type="Gene3D" id="4.10.400.10">
    <property type="entry name" value="Low-density Lipoprotein Receptor"/>
    <property type="match status" value="1"/>
</dbReference>
<proteinExistence type="predicted"/>
<dbReference type="InterPro" id="IPR018000">
    <property type="entry name" value="Neurotransmitter_ion_chnl_CS"/>
</dbReference>
<dbReference type="Gene3D" id="2.70.170.10">
    <property type="entry name" value="Neurotransmitter-gated ion-channel ligand-binding domain"/>
    <property type="match status" value="1"/>
</dbReference>
<dbReference type="InterPro" id="IPR001304">
    <property type="entry name" value="C-type_lectin-like"/>
</dbReference>
<evidence type="ECO:0000256" key="2">
    <source>
        <dbReference type="ARBA" id="ARBA00022692"/>
    </source>
</evidence>
<feature type="transmembrane region" description="Helical" evidence="7">
    <location>
        <begin position="755"/>
        <end position="777"/>
    </location>
</feature>
<dbReference type="SMART" id="SM00192">
    <property type="entry name" value="LDLa"/>
    <property type="match status" value="1"/>
</dbReference>
<feature type="disulfide bond" evidence="6">
    <location>
        <begin position="519"/>
        <end position="534"/>
    </location>
</feature>
<name>A0A8J5NB39_HOMAM</name>
<dbReference type="SUPFAM" id="SSF49899">
    <property type="entry name" value="Concanavalin A-like lectins/glucanases"/>
    <property type="match status" value="1"/>
</dbReference>
<reference evidence="9" key="1">
    <citation type="journal article" date="2021" name="Sci. Adv.">
        <title>The American lobster genome reveals insights on longevity, neural, and immune adaptations.</title>
        <authorList>
            <person name="Polinski J.M."/>
            <person name="Zimin A.V."/>
            <person name="Clark K.F."/>
            <person name="Kohn A.B."/>
            <person name="Sadowski N."/>
            <person name="Timp W."/>
            <person name="Ptitsyn A."/>
            <person name="Khanna P."/>
            <person name="Romanova D.Y."/>
            <person name="Williams P."/>
            <person name="Greenwood S.J."/>
            <person name="Moroz L.L."/>
            <person name="Walt D.R."/>
            <person name="Bodnar A.G."/>
        </authorList>
    </citation>
    <scope>NUCLEOTIDE SEQUENCE</scope>
    <source>
        <strain evidence="9">GMGI-L3</strain>
    </source>
</reference>
<dbReference type="GO" id="GO:0004888">
    <property type="term" value="F:transmembrane signaling receptor activity"/>
    <property type="evidence" value="ECO:0007669"/>
    <property type="project" value="InterPro"/>
</dbReference>
<dbReference type="SUPFAM" id="SSF56436">
    <property type="entry name" value="C-type lectin-like"/>
    <property type="match status" value="1"/>
</dbReference>
<evidence type="ECO:0000256" key="4">
    <source>
        <dbReference type="ARBA" id="ARBA00023136"/>
    </source>
</evidence>
<dbReference type="PANTHER" id="PTHR18945">
    <property type="entry name" value="NEUROTRANSMITTER GATED ION CHANNEL"/>
    <property type="match status" value="1"/>
</dbReference>
<dbReference type="Gene3D" id="1.20.58.390">
    <property type="entry name" value="Neurotransmitter-gated ion-channel transmembrane domain"/>
    <property type="match status" value="1"/>
</dbReference>
<dbReference type="InterPro" id="IPR006029">
    <property type="entry name" value="Neurotrans-gated_channel_TM"/>
</dbReference>
<feature type="disulfide bond" evidence="6">
    <location>
        <begin position="507"/>
        <end position="525"/>
    </location>
</feature>
<keyword evidence="4 7" id="KW-0472">Membrane</keyword>
<dbReference type="InterPro" id="IPR036055">
    <property type="entry name" value="LDL_receptor-like_sf"/>
</dbReference>
<dbReference type="InterPro" id="IPR036719">
    <property type="entry name" value="Neuro-gated_channel_TM_sf"/>
</dbReference>
<dbReference type="SUPFAM" id="SSF63712">
    <property type="entry name" value="Nicotinic receptor ligand binding domain-like"/>
    <property type="match status" value="1"/>
</dbReference>
<dbReference type="Pfam" id="PF02932">
    <property type="entry name" value="Neur_chan_memb"/>
    <property type="match status" value="1"/>
</dbReference>
<feature type="disulfide bond" evidence="6">
    <location>
        <begin position="500"/>
        <end position="512"/>
    </location>
</feature>
<feature type="transmembrane region" description="Helical" evidence="7">
    <location>
        <begin position="813"/>
        <end position="838"/>
    </location>
</feature>
<keyword evidence="5 6" id="KW-1015">Disulfide bond</keyword>
<comment type="caution">
    <text evidence="9">The sequence shown here is derived from an EMBL/GenBank/DDBJ whole genome shotgun (WGS) entry which is preliminary data.</text>
</comment>
<keyword evidence="10" id="KW-1185">Reference proteome</keyword>
<dbReference type="GO" id="GO:0016020">
    <property type="term" value="C:membrane"/>
    <property type="evidence" value="ECO:0007669"/>
    <property type="project" value="UniProtKB-SubCell"/>
</dbReference>
<keyword evidence="9" id="KW-0675">Receptor</keyword>
<dbReference type="PROSITE" id="PS00236">
    <property type="entry name" value="NEUROTR_ION_CHANNEL"/>
    <property type="match status" value="1"/>
</dbReference>
<feature type="transmembrane region" description="Helical" evidence="7">
    <location>
        <begin position="890"/>
        <end position="910"/>
    </location>
</feature>
<dbReference type="CDD" id="cd00112">
    <property type="entry name" value="LDLa"/>
    <property type="match status" value="1"/>
</dbReference>
<feature type="non-terminal residue" evidence="9">
    <location>
        <position position="1"/>
    </location>
</feature>
<dbReference type="EMBL" id="JAHLQT010002321">
    <property type="protein sequence ID" value="KAG7177381.1"/>
    <property type="molecule type" value="Genomic_DNA"/>
</dbReference>
<keyword evidence="2 7" id="KW-0812">Transmembrane</keyword>
<dbReference type="PROSITE" id="PS01209">
    <property type="entry name" value="LDLRA_1"/>
    <property type="match status" value="1"/>
</dbReference>
<dbReference type="InterPro" id="IPR013320">
    <property type="entry name" value="ConA-like_dom_sf"/>
</dbReference>
<dbReference type="Pfam" id="PF00057">
    <property type="entry name" value="Ldl_recept_a"/>
    <property type="match status" value="1"/>
</dbReference>
<dbReference type="CDD" id="cd00037">
    <property type="entry name" value="CLECT"/>
    <property type="match status" value="1"/>
</dbReference>
<feature type="domain" description="C-type lectin" evidence="8">
    <location>
        <begin position="286"/>
        <end position="401"/>
    </location>
</feature>
<sequence length="912" mass="102705">SDDGSCQHGVVFVRCVSEDYLSGGVAAEGGLMSQVEGYRKASFAFLLCLVVTCWTTSGGANITVVTIQTDEQATTDDFLDTGLGVVPSLTQVTICVRYRLLHVGPDNGPILSYFADGYDNEIQLCTCVMFLTSDDFTRGVNWRRQIVEFMCCKYRLQVEMSLPVEMYKWHHYREATVKTESPEQLNIAGGGRFVMNQDLDNIEGGFNVRQSVHNDVAQLLLYREVLPPAYLKAYVKCQEPETNVKPFLYFDEGMTMFTQRGRVRVSVAPLESLCQEDASRLVMLPEKMNFDSAFAACSGMKGLMAIPTSEEENTQIFDEFFKFNDLCVDSFGTLYWLGFKGDLNTDEWLTVNTNQHLTWDKLATGFDKVKAGQLCASVGGADFPYDWYSTPCQYLMCPLCNFTATPSFRVRGLCKDSVIDRNLFLRDYENNKPQFHGPHFTGVSWDRDNATWKLTSRGHENLTGYMVMKVPTEYPVGVHSWIITGDKCVASELEVLITACGEEEYTCNDGACISKTQRCDLATNCPDRSDELNCHLAQIPSGYSLEMPPPKDQNTPVPVRILVEITSVRKIDILGFKMVLDIILRLFWRDGRLSMKNLRKDLNSNKVQDLKKLWIPLLQVEDGARSLADLLLRSESLLVQREGSPTADDDSRLYEDDVYLGSENTMMLYQVYTVDFTCQFQLRLYPFDSQVCSVAFSLIGVSPSFVILDKEEDGVIFTGKKKLLEYEVTSFTMTPVDDPLKSGQRVSLKLKNLSGYYISSTYVPTLLLVTICYLTLYFDIADFTDRVMVSLTSLLVLAALFSQTSQSIPKTAYLKLIDLWFVFLIVVEFVIVLVLVIVENMRLRKNKVFPSNVTVISVTTASGDKFPAETKKRHVEVNRAAVLTNTLAKVLLPSLITLFILGYAIVCYVASR</sequence>
<evidence type="ECO:0000313" key="9">
    <source>
        <dbReference type="EMBL" id="KAG7177381.1"/>
    </source>
</evidence>
<dbReference type="Pfam" id="PF02931">
    <property type="entry name" value="Neur_chan_LBD"/>
    <property type="match status" value="1"/>
</dbReference>
<dbReference type="Proteomes" id="UP000747542">
    <property type="component" value="Unassembled WGS sequence"/>
</dbReference>
<evidence type="ECO:0000256" key="1">
    <source>
        <dbReference type="ARBA" id="ARBA00004141"/>
    </source>
</evidence>
<dbReference type="InterPro" id="IPR016187">
    <property type="entry name" value="CTDL_fold"/>
</dbReference>
<dbReference type="PROSITE" id="PS50041">
    <property type="entry name" value="C_TYPE_LECTIN_2"/>
    <property type="match status" value="1"/>
</dbReference>
<dbReference type="Gene3D" id="2.60.120.200">
    <property type="match status" value="1"/>
</dbReference>
<gene>
    <name evidence="9" type="primary">Gabrb-L10</name>
    <name evidence="9" type="ORF">Hamer_G028653</name>
</gene>
<dbReference type="AlphaFoldDB" id="A0A8J5NB39"/>
<comment type="subcellular location">
    <subcellularLocation>
        <location evidence="1">Membrane</location>
        <topology evidence="1">Multi-pass membrane protein</topology>
    </subcellularLocation>
</comment>
<evidence type="ECO:0000256" key="6">
    <source>
        <dbReference type="PROSITE-ProRule" id="PRU00124"/>
    </source>
</evidence>
<evidence type="ECO:0000256" key="7">
    <source>
        <dbReference type="SAM" id="Phobius"/>
    </source>
</evidence>
<dbReference type="InterPro" id="IPR002172">
    <property type="entry name" value="LDrepeatLR_classA_rpt"/>
</dbReference>
<dbReference type="Gene3D" id="3.10.100.10">
    <property type="entry name" value="Mannose-Binding Protein A, subunit A"/>
    <property type="match status" value="1"/>
</dbReference>
<evidence type="ECO:0000259" key="8">
    <source>
        <dbReference type="PROSITE" id="PS50041"/>
    </source>
</evidence>
<protein>
    <submittedName>
        <fullName evidence="9">Gamma-aminobutyric acid receptor subunit beta-like 10</fullName>
    </submittedName>
</protein>
<evidence type="ECO:0000256" key="3">
    <source>
        <dbReference type="ARBA" id="ARBA00022989"/>
    </source>
</evidence>